<evidence type="ECO:0000313" key="5">
    <source>
        <dbReference type="Proteomes" id="UP000757232"/>
    </source>
</evidence>
<dbReference type="Proteomes" id="UP000757232">
    <property type="component" value="Unassembled WGS sequence"/>
</dbReference>
<dbReference type="InterPro" id="IPR008978">
    <property type="entry name" value="HSP20-like_chaperone"/>
</dbReference>
<protein>
    <submittedName>
        <fullName evidence="4">SHQ1-domain-containing protein</fullName>
    </submittedName>
</protein>
<dbReference type="OrthoDB" id="73639at2759"/>
<dbReference type="CDD" id="cd00298">
    <property type="entry name" value="ACD_sHsps_p23-like"/>
    <property type="match status" value="1"/>
</dbReference>
<dbReference type="PANTHER" id="PTHR12967">
    <property type="entry name" value="PROTEIN SHQ1 HOMOLOG"/>
    <property type="match status" value="1"/>
</dbReference>
<dbReference type="SUPFAM" id="SSF49764">
    <property type="entry name" value="HSP20-like chaperones"/>
    <property type="match status" value="1"/>
</dbReference>
<feature type="compositionally biased region" description="Low complexity" evidence="2">
    <location>
        <begin position="496"/>
        <end position="541"/>
    </location>
</feature>
<dbReference type="InterPro" id="IPR039742">
    <property type="entry name" value="Shq1"/>
</dbReference>
<evidence type="ECO:0000256" key="1">
    <source>
        <dbReference type="ARBA" id="ARBA00005607"/>
    </source>
</evidence>
<dbReference type="Gene3D" id="2.60.40.790">
    <property type="match status" value="1"/>
</dbReference>
<dbReference type="GO" id="GO:0005654">
    <property type="term" value="C:nucleoplasm"/>
    <property type="evidence" value="ECO:0007669"/>
    <property type="project" value="TreeGrafter"/>
</dbReference>
<dbReference type="GO" id="GO:0000493">
    <property type="term" value="P:box H/ACA snoRNP assembly"/>
    <property type="evidence" value="ECO:0007669"/>
    <property type="project" value="InterPro"/>
</dbReference>
<evidence type="ECO:0000313" key="4">
    <source>
        <dbReference type="EMBL" id="OCB91412.1"/>
    </source>
</evidence>
<dbReference type="Pfam" id="PF04925">
    <property type="entry name" value="SHQ1"/>
    <property type="match status" value="1"/>
</dbReference>
<dbReference type="GO" id="GO:0051082">
    <property type="term" value="F:unfolded protein binding"/>
    <property type="evidence" value="ECO:0007669"/>
    <property type="project" value="TreeGrafter"/>
</dbReference>
<evidence type="ECO:0000259" key="3">
    <source>
        <dbReference type="PROSITE" id="PS51203"/>
    </source>
</evidence>
<dbReference type="InterPro" id="IPR048696">
    <property type="entry name" value="SHQ1-like_CS"/>
</dbReference>
<comment type="caution">
    <text evidence="4">The sequence shown here is derived from an EMBL/GenBank/DDBJ whole genome shotgun (WGS) entry which is preliminary data.</text>
</comment>
<feature type="domain" description="CS" evidence="3">
    <location>
        <begin position="1"/>
        <end position="89"/>
    </location>
</feature>
<dbReference type="InterPro" id="IPR007009">
    <property type="entry name" value="Shq1_C"/>
</dbReference>
<comment type="similarity">
    <text evidence="1">Belongs to the SHQ1 family.</text>
</comment>
<dbReference type="Pfam" id="PF21413">
    <property type="entry name" value="SHQ1-like_CS"/>
    <property type="match status" value="1"/>
</dbReference>
<keyword evidence="5" id="KW-1185">Reference proteome</keyword>
<dbReference type="PANTHER" id="PTHR12967:SF0">
    <property type="entry name" value="PROTEIN SHQ1 HOMOLOG"/>
    <property type="match status" value="1"/>
</dbReference>
<dbReference type="InterPro" id="IPR007052">
    <property type="entry name" value="CS_dom"/>
</dbReference>
<accession>A0A9Q5N9C9</accession>
<reference evidence="4" key="1">
    <citation type="submission" date="2016-06" db="EMBL/GenBank/DDBJ databases">
        <title>Draft Genome sequence of the fungus Inonotus baumii.</title>
        <authorList>
            <person name="Zhu H."/>
            <person name="Lin W."/>
        </authorList>
    </citation>
    <scope>NUCLEOTIDE SEQUENCE</scope>
    <source>
        <strain evidence="4">821</strain>
    </source>
</reference>
<name>A0A9Q5N9C9_SANBA</name>
<sequence>MITPRFSCSQTPNSVIIRIYTPAVRASDIEIHVDDTLFSLHIHPYFLRLNFPSPVVEDDASSAVYDPASGYLTVTLTKAMPGSEFKDLDVLAKLLAPPKRDEPISKSTIEVISSQDAELPEQSSGDGANVLEDLTPDQREVLEAAENDWHLPQNAPDAVDTPSISITTERRYGFLDAYTCYFRHVVNTENEVNELGPDVEILSPVGRREKRLKHEEEKWDEGFYMADYVDDEHIRELVAYKPPPESPCSSELPDPLVFTEEENMDMLRLPRKEYLVTPLQKHNLYLTLFTILFSYAYETRTTENDPTPESAWTICSLTPAFSALDPAPYGSTPSSPSTFTPGELQETLVPSFRRALAFPLYRSFVLAERCLQDVSIILRHGMRATLRALLETKRILERHEVYYIYSKVWVEDFCRWVASDASEGILRSLGEALAIIEVNKQGLGWDLAALETAALEQESREPDSDDDSEPDAAPQPILTSGQGDNREGNISEDDTQSTSSSSATASSLPSSSPESLGSGPDASPSLSSGSESESQSSVISQTLAFSSRSSLSGP</sequence>
<gene>
    <name evidence="4" type="ORF">A7U60_g1366</name>
</gene>
<dbReference type="PROSITE" id="PS51203">
    <property type="entry name" value="CS"/>
    <property type="match status" value="1"/>
</dbReference>
<dbReference type="GO" id="GO:0005737">
    <property type="term" value="C:cytoplasm"/>
    <property type="evidence" value="ECO:0007669"/>
    <property type="project" value="TreeGrafter"/>
</dbReference>
<proteinExistence type="inferred from homology"/>
<dbReference type="EMBL" id="LNZH02000090">
    <property type="protein sequence ID" value="OCB91412.1"/>
    <property type="molecule type" value="Genomic_DNA"/>
</dbReference>
<organism evidence="4 5">
    <name type="scientific">Sanghuangporus baumii</name>
    <name type="common">Phellinus baumii</name>
    <dbReference type="NCBI Taxonomy" id="108892"/>
    <lineage>
        <taxon>Eukaryota</taxon>
        <taxon>Fungi</taxon>
        <taxon>Dikarya</taxon>
        <taxon>Basidiomycota</taxon>
        <taxon>Agaricomycotina</taxon>
        <taxon>Agaricomycetes</taxon>
        <taxon>Hymenochaetales</taxon>
        <taxon>Hymenochaetaceae</taxon>
        <taxon>Sanghuangporus</taxon>
    </lineage>
</organism>
<dbReference type="AlphaFoldDB" id="A0A9Q5N9C9"/>
<feature type="compositionally biased region" description="Polar residues" evidence="2">
    <location>
        <begin position="542"/>
        <end position="554"/>
    </location>
</feature>
<evidence type="ECO:0000256" key="2">
    <source>
        <dbReference type="SAM" id="MobiDB-lite"/>
    </source>
</evidence>
<feature type="region of interest" description="Disordered" evidence="2">
    <location>
        <begin position="455"/>
        <end position="554"/>
    </location>
</feature>